<dbReference type="Ensembl" id="ENSPCOT00000038981.1">
    <property type="protein sequence ID" value="ENSPCOP00000028106.1"/>
    <property type="gene ID" value="ENSPCOG00000026634.1"/>
</dbReference>
<dbReference type="PRINTS" id="PR00194">
    <property type="entry name" value="TROPOMYOSIN"/>
</dbReference>
<comment type="similarity">
    <text evidence="1">Belongs to the tropomyosin family.</text>
</comment>
<evidence type="ECO:0000256" key="4">
    <source>
        <dbReference type="ARBA" id="ARBA00023203"/>
    </source>
</evidence>
<name>A0A2K6GPD6_PROCO</name>
<dbReference type="Pfam" id="PF00261">
    <property type="entry name" value="Tropomyosin"/>
    <property type="match status" value="1"/>
</dbReference>
<evidence type="ECO:0000313" key="7">
    <source>
        <dbReference type="Proteomes" id="UP000233160"/>
    </source>
</evidence>
<reference evidence="6" key="2">
    <citation type="submission" date="2025-09" db="UniProtKB">
        <authorList>
            <consortium name="Ensembl"/>
        </authorList>
    </citation>
    <scope>IDENTIFICATION</scope>
</reference>
<keyword evidence="4" id="KW-0009">Actin-binding</keyword>
<evidence type="ECO:0000256" key="1">
    <source>
        <dbReference type="ARBA" id="ARBA00009036"/>
    </source>
</evidence>
<organism evidence="6 7">
    <name type="scientific">Propithecus coquereli</name>
    <name type="common">Coquerel's sifaka</name>
    <name type="synonym">Propithecus verreauxi coquereli</name>
    <dbReference type="NCBI Taxonomy" id="379532"/>
    <lineage>
        <taxon>Eukaryota</taxon>
        <taxon>Metazoa</taxon>
        <taxon>Chordata</taxon>
        <taxon>Craniata</taxon>
        <taxon>Vertebrata</taxon>
        <taxon>Euteleostomi</taxon>
        <taxon>Mammalia</taxon>
        <taxon>Eutheria</taxon>
        <taxon>Euarchontoglires</taxon>
        <taxon>Primates</taxon>
        <taxon>Strepsirrhini</taxon>
        <taxon>Lemuriformes</taxon>
        <taxon>Indriidae</taxon>
        <taxon>Propithecus</taxon>
    </lineage>
</organism>
<dbReference type="Proteomes" id="UP000233160">
    <property type="component" value="Unassembled WGS sequence"/>
</dbReference>
<dbReference type="STRING" id="379532.ENSPCOP00000028106"/>
<dbReference type="GeneTree" id="ENSGT01030000234542"/>
<feature type="coiled-coil region" evidence="5">
    <location>
        <begin position="131"/>
        <end position="180"/>
    </location>
</feature>
<keyword evidence="7" id="KW-1185">Reference proteome</keyword>
<dbReference type="AlphaFoldDB" id="A0A2K6GPD6"/>
<dbReference type="PANTHER" id="PTHR19269">
    <property type="entry name" value="TROPOMYOSIN"/>
    <property type="match status" value="1"/>
</dbReference>
<evidence type="ECO:0000313" key="6">
    <source>
        <dbReference type="Ensembl" id="ENSPCOP00000028106.1"/>
    </source>
</evidence>
<accession>A0A2K6GPD6</accession>
<evidence type="ECO:0000256" key="5">
    <source>
        <dbReference type="SAM" id="Coils"/>
    </source>
</evidence>
<dbReference type="Gene3D" id="1.20.5.170">
    <property type="match status" value="2"/>
</dbReference>
<feature type="coiled-coil region" evidence="5">
    <location>
        <begin position="15"/>
        <end position="63"/>
    </location>
</feature>
<proteinExistence type="inferred from homology"/>
<dbReference type="InterPro" id="IPR000533">
    <property type="entry name" value="Tropomyosin"/>
</dbReference>
<dbReference type="SUPFAM" id="SSF57997">
    <property type="entry name" value="Tropomyosin"/>
    <property type="match status" value="1"/>
</dbReference>
<sequence>HRGCKIQVLQHQARAKHLQREVDGERRARGQAEAEVASLNRRIQLVEEELHGAQKHLATALQKLEEAGKAADESDRGMKVIENRTDRKYEEVAPKLVIIEGDLQHTGKQAKPAESQCREMHEQIRLMDQNLKRLSTAQEKYSQNEDKYEEEIKTLTDKLMEEAETHAEFAERWVAKLENTIDLYAQKQNQELDHALNNTTST</sequence>
<protein>
    <recommendedName>
        <fullName evidence="8">Tropomyosin 1</fullName>
    </recommendedName>
</protein>
<evidence type="ECO:0000256" key="2">
    <source>
        <dbReference type="ARBA" id="ARBA00023054"/>
    </source>
</evidence>
<dbReference type="GO" id="GO:0003779">
    <property type="term" value="F:actin binding"/>
    <property type="evidence" value="ECO:0007669"/>
    <property type="project" value="UniProtKB-KW"/>
</dbReference>
<keyword evidence="3" id="KW-0514">Muscle protein</keyword>
<evidence type="ECO:0000256" key="3">
    <source>
        <dbReference type="ARBA" id="ARBA00023179"/>
    </source>
</evidence>
<reference evidence="6" key="1">
    <citation type="submission" date="2025-08" db="UniProtKB">
        <authorList>
            <consortium name="Ensembl"/>
        </authorList>
    </citation>
    <scope>IDENTIFICATION</scope>
</reference>
<evidence type="ECO:0008006" key="8">
    <source>
        <dbReference type="Google" id="ProtNLM"/>
    </source>
</evidence>
<keyword evidence="2 5" id="KW-0175">Coiled coil</keyword>